<evidence type="ECO:0000256" key="2">
    <source>
        <dbReference type="ARBA" id="ARBA00004752"/>
    </source>
</evidence>
<evidence type="ECO:0000313" key="18">
    <source>
        <dbReference type="EMBL" id="EAQ05748.1"/>
    </source>
</evidence>
<comment type="similarity">
    <text evidence="3 15">Belongs to the peptidase S11 family.</text>
</comment>
<dbReference type="PANTHER" id="PTHR21581:SF6">
    <property type="entry name" value="TRAFFICKING PROTEIN PARTICLE COMPLEX SUBUNIT 12"/>
    <property type="match status" value="1"/>
</dbReference>
<dbReference type="Pfam" id="PF00768">
    <property type="entry name" value="Peptidase_S11"/>
    <property type="match status" value="1"/>
</dbReference>
<feature type="chain" id="PRO_5002661535" description="serine-type D-Ala-D-Ala carboxypeptidase" evidence="16">
    <location>
        <begin position="23"/>
        <end position="392"/>
    </location>
</feature>
<dbReference type="GO" id="GO:0009252">
    <property type="term" value="P:peptidoglycan biosynthetic process"/>
    <property type="evidence" value="ECO:0007669"/>
    <property type="project" value="UniProtKB-UniPathway"/>
</dbReference>
<dbReference type="InterPro" id="IPR012338">
    <property type="entry name" value="Beta-lactam/transpept-like"/>
</dbReference>
<comment type="caution">
    <text evidence="18">The sequence shown here is derived from an EMBL/GenBank/DDBJ whole genome shotgun (WGS) entry which is preliminary data.</text>
</comment>
<dbReference type="AlphaFoldDB" id="A3V7U8"/>
<feature type="active site" evidence="13">
    <location>
        <position position="116"/>
    </location>
</feature>
<dbReference type="InterPro" id="IPR012907">
    <property type="entry name" value="Peptidase_S11_C"/>
</dbReference>
<keyword evidence="10" id="KW-0573">Peptidoglycan synthesis</keyword>
<dbReference type="GO" id="GO:0008360">
    <property type="term" value="P:regulation of cell shape"/>
    <property type="evidence" value="ECO:0007669"/>
    <property type="project" value="UniProtKB-KW"/>
</dbReference>
<sequence length="392" mass="41625">MKYTARGLIAGLIMICATAAQAQALETSARAAYVYDQTTGTVLLAKDADLPLPPASMSKLMTIYMAFEAIADGRLSIDDVLPVSAHAASFGGSSMFLDTTDRVRVEDLLRGVIVLSGNDASVVLAEALSPDGTEAGFGRMMTDRARQLGMTQSFFVNASGWPAAEHRMSVKDLGILSSRLISDFPTFYPLFSETEFAFDNRVPSNSQNRNPILAMGIGADGLKTGHTQEAGYGLVGSAMQGNRRVIFVVTGLQTARDRAEESERIVNWAFRQFAERDLAVAGTQIASADVWMGAAPSVGLTVAEDLRLLVPVLHDGALDAQVIFDGPLQAPVSAGQQVGELIITLDGLPEKRVPLVTQADVPLGGFGIRMRTAAQVLWAKYGLTSGAEPDGA</sequence>
<proteinExistence type="inferred from homology"/>
<organism evidence="18 19">
    <name type="scientific">Yoonia vestfoldensis SKA53</name>
    <dbReference type="NCBI Taxonomy" id="314232"/>
    <lineage>
        <taxon>Bacteria</taxon>
        <taxon>Pseudomonadati</taxon>
        <taxon>Pseudomonadota</taxon>
        <taxon>Alphaproteobacteria</taxon>
        <taxon>Rhodobacterales</taxon>
        <taxon>Paracoccaceae</taxon>
        <taxon>Yoonia</taxon>
    </lineage>
</organism>
<dbReference type="EMBL" id="AAMS01000007">
    <property type="protein sequence ID" value="EAQ05748.1"/>
    <property type="molecule type" value="Genomic_DNA"/>
</dbReference>
<dbReference type="RefSeq" id="WP_007205268.1">
    <property type="nucleotide sequence ID" value="NZ_CH672414.1"/>
</dbReference>
<dbReference type="eggNOG" id="COG1686">
    <property type="taxonomic scope" value="Bacteria"/>
</dbReference>
<comment type="catalytic activity">
    <reaction evidence="12">
        <text>Preferential cleavage: (Ac)2-L-Lys-D-Ala-|-D-Ala. Also transpeptidation of peptidyl-alanyl moieties that are N-acyl substituents of D-alanine.</text>
        <dbReference type="EC" id="3.4.16.4"/>
    </reaction>
</comment>
<dbReference type="UniPathway" id="UPA00219"/>
<dbReference type="InterPro" id="IPR037167">
    <property type="entry name" value="Peptidase_S11_C_sf"/>
</dbReference>
<keyword evidence="8" id="KW-0378">Hydrolase</keyword>
<evidence type="ECO:0000256" key="8">
    <source>
        <dbReference type="ARBA" id="ARBA00022801"/>
    </source>
</evidence>
<evidence type="ECO:0000256" key="12">
    <source>
        <dbReference type="ARBA" id="ARBA00034000"/>
    </source>
</evidence>
<keyword evidence="5 18" id="KW-0121">Carboxypeptidase</keyword>
<evidence type="ECO:0000256" key="10">
    <source>
        <dbReference type="ARBA" id="ARBA00022984"/>
    </source>
</evidence>
<evidence type="ECO:0000256" key="16">
    <source>
        <dbReference type="SAM" id="SignalP"/>
    </source>
</evidence>
<dbReference type="STRING" id="314232.SKA53_06577"/>
<dbReference type="InterPro" id="IPR015956">
    <property type="entry name" value="Peniciliin-bd_prot_C_sf"/>
</dbReference>
<dbReference type="GO" id="GO:0006508">
    <property type="term" value="P:proteolysis"/>
    <property type="evidence" value="ECO:0007669"/>
    <property type="project" value="UniProtKB-KW"/>
</dbReference>
<dbReference type="HOGENOM" id="CLU_027070_8_1_5"/>
<feature type="active site" description="Proton acceptor" evidence="13">
    <location>
        <position position="59"/>
    </location>
</feature>
<accession>A3V7U8</accession>
<dbReference type="Gene3D" id="2.60.410.10">
    <property type="entry name" value="D-Ala-D-Ala carboxypeptidase, C-terminal domain"/>
    <property type="match status" value="1"/>
</dbReference>
<keyword evidence="11" id="KW-0961">Cell wall biogenesis/degradation</keyword>
<evidence type="ECO:0000259" key="17">
    <source>
        <dbReference type="SMART" id="SM00936"/>
    </source>
</evidence>
<evidence type="ECO:0000313" key="19">
    <source>
        <dbReference type="Proteomes" id="UP000004507"/>
    </source>
</evidence>
<protein>
    <recommendedName>
        <fullName evidence="4">serine-type D-Ala-D-Ala carboxypeptidase</fullName>
        <ecNumber evidence="4">3.4.16.4</ecNumber>
    </recommendedName>
</protein>
<dbReference type="SUPFAM" id="SSF56601">
    <property type="entry name" value="beta-lactamase/transpeptidase-like"/>
    <property type="match status" value="1"/>
</dbReference>
<keyword evidence="6" id="KW-0645">Protease</keyword>
<dbReference type="PRINTS" id="PR00725">
    <property type="entry name" value="DADACBPTASE1"/>
</dbReference>
<comment type="function">
    <text evidence="1">Removes C-terminal D-alanyl residues from sugar-peptide cell wall precursors.</text>
</comment>
<dbReference type="EC" id="3.4.16.4" evidence="4"/>
<evidence type="ECO:0000256" key="4">
    <source>
        <dbReference type="ARBA" id="ARBA00012448"/>
    </source>
</evidence>
<evidence type="ECO:0000256" key="7">
    <source>
        <dbReference type="ARBA" id="ARBA00022729"/>
    </source>
</evidence>
<feature type="binding site" evidence="14">
    <location>
        <position position="223"/>
    </location>
    <ligand>
        <name>substrate</name>
    </ligand>
</feature>
<evidence type="ECO:0000256" key="15">
    <source>
        <dbReference type="RuleBase" id="RU004016"/>
    </source>
</evidence>
<dbReference type="Proteomes" id="UP000004507">
    <property type="component" value="Unassembled WGS sequence"/>
</dbReference>
<dbReference type="InterPro" id="IPR001967">
    <property type="entry name" value="Peptidase_S11_N"/>
</dbReference>
<dbReference type="GO" id="GO:0071555">
    <property type="term" value="P:cell wall organization"/>
    <property type="evidence" value="ECO:0007669"/>
    <property type="project" value="UniProtKB-KW"/>
</dbReference>
<feature type="domain" description="Peptidase S11 D-Ala-D-Ala carboxypeptidase A C-terminal" evidence="17">
    <location>
        <begin position="273"/>
        <end position="363"/>
    </location>
</feature>
<gene>
    <name evidence="18" type="ORF">SKA53_06577</name>
</gene>
<comment type="pathway">
    <text evidence="2">Cell wall biogenesis; peptidoglycan biosynthesis.</text>
</comment>
<evidence type="ECO:0000256" key="14">
    <source>
        <dbReference type="PIRSR" id="PIRSR618044-2"/>
    </source>
</evidence>
<keyword evidence="7 16" id="KW-0732">Signal</keyword>
<evidence type="ECO:0000256" key="1">
    <source>
        <dbReference type="ARBA" id="ARBA00003217"/>
    </source>
</evidence>
<dbReference type="Gene3D" id="3.40.710.10">
    <property type="entry name" value="DD-peptidase/beta-lactamase superfamily"/>
    <property type="match status" value="1"/>
</dbReference>
<evidence type="ECO:0000256" key="13">
    <source>
        <dbReference type="PIRSR" id="PIRSR618044-1"/>
    </source>
</evidence>
<name>A3V7U8_9RHOB</name>
<keyword evidence="19" id="KW-1185">Reference proteome</keyword>
<dbReference type="GO" id="GO:0009002">
    <property type="term" value="F:serine-type D-Ala-D-Ala carboxypeptidase activity"/>
    <property type="evidence" value="ECO:0007669"/>
    <property type="project" value="UniProtKB-EC"/>
</dbReference>
<dbReference type="OrthoDB" id="9795979at2"/>
<evidence type="ECO:0000256" key="3">
    <source>
        <dbReference type="ARBA" id="ARBA00007164"/>
    </source>
</evidence>
<feature type="signal peptide" evidence="16">
    <location>
        <begin position="1"/>
        <end position="22"/>
    </location>
</feature>
<evidence type="ECO:0000256" key="5">
    <source>
        <dbReference type="ARBA" id="ARBA00022645"/>
    </source>
</evidence>
<feature type="active site" description="Acyl-ester intermediate" evidence="13">
    <location>
        <position position="56"/>
    </location>
</feature>
<keyword evidence="9" id="KW-0133">Cell shape</keyword>
<evidence type="ECO:0000256" key="6">
    <source>
        <dbReference type="ARBA" id="ARBA00022670"/>
    </source>
</evidence>
<evidence type="ECO:0000256" key="11">
    <source>
        <dbReference type="ARBA" id="ARBA00023316"/>
    </source>
</evidence>
<dbReference type="InterPro" id="IPR018044">
    <property type="entry name" value="Peptidase_S11"/>
</dbReference>
<dbReference type="PANTHER" id="PTHR21581">
    <property type="entry name" value="D-ALANYL-D-ALANINE CARBOXYPEPTIDASE"/>
    <property type="match status" value="1"/>
</dbReference>
<dbReference type="Pfam" id="PF07943">
    <property type="entry name" value="PBP5_C"/>
    <property type="match status" value="1"/>
</dbReference>
<evidence type="ECO:0000256" key="9">
    <source>
        <dbReference type="ARBA" id="ARBA00022960"/>
    </source>
</evidence>
<dbReference type="SUPFAM" id="SSF69189">
    <property type="entry name" value="Penicillin-binding protein associated domain"/>
    <property type="match status" value="1"/>
</dbReference>
<dbReference type="SMART" id="SM00936">
    <property type="entry name" value="PBP5_C"/>
    <property type="match status" value="1"/>
</dbReference>
<reference evidence="18 19" key="1">
    <citation type="submission" date="2006-01" db="EMBL/GenBank/DDBJ databases">
        <authorList>
            <person name="Hagstrom A."/>
            <person name="Ferriera S."/>
            <person name="Johnson J."/>
            <person name="Kravitz S."/>
            <person name="Halpern A."/>
            <person name="Remington K."/>
            <person name="Beeson K."/>
            <person name="Tran B."/>
            <person name="Rogers Y.-H."/>
            <person name="Friedman R."/>
            <person name="Venter J.C."/>
        </authorList>
    </citation>
    <scope>NUCLEOTIDE SEQUENCE [LARGE SCALE GENOMIC DNA]</scope>
    <source>
        <strain evidence="18 19">SKA53</strain>
    </source>
</reference>